<evidence type="ECO:0000313" key="2">
    <source>
        <dbReference type="EMBL" id="GLJ58941.1"/>
    </source>
</evidence>
<organism evidence="2 3">
    <name type="scientific">Cryptomeria japonica</name>
    <name type="common">Japanese cedar</name>
    <name type="synonym">Cupressus japonica</name>
    <dbReference type="NCBI Taxonomy" id="3369"/>
    <lineage>
        <taxon>Eukaryota</taxon>
        <taxon>Viridiplantae</taxon>
        <taxon>Streptophyta</taxon>
        <taxon>Embryophyta</taxon>
        <taxon>Tracheophyta</taxon>
        <taxon>Spermatophyta</taxon>
        <taxon>Pinopsida</taxon>
        <taxon>Pinidae</taxon>
        <taxon>Conifers II</taxon>
        <taxon>Cupressales</taxon>
        <taxon>Cupressaceae</taxon>
        <taxon>Cryptomeria</taxon>
    </lineage>
</organism>
<feature type="region of interest" description="Disordered" evidence="1">
    <location>
        <begin position="84"/>
        <end position="114"/>
    </location>
</feature>
<reference evidence="2" key="1">
    <citation type="submission" date="2022-12" db="EMBL/GenBank/DDBJ databases">
        <title>Chromosome-Level Genome Assembly of Japanese Cedar (Cryptomeriajaponica D. Don).</title>
        <authorList>
            <person name="Fujino T."/>
            <person name="Yamaguchi K."/>
            <person name="Yokoyama T."/>
            <person name="Hamanaka T."/>
            <person name="Harazono Y."/>
            <person name="Kamada H."/>
            <person name="Kobayashi W."/>
            <person name="Ujino-Ihara T."/>
            <person name="Uchiyama K."/>
            <person name="Matsumoto A."/>
            <person name="Izuno A."/>
            <person name="Tsumura Y."/>
            <person name="Toyoda A."/>
            <person name="Shigenobu S."/>
            <person name="Moriguchi Y."/>
            <person name="Ueno S."/>
            <person name="Kasahara M."/>
        </authorList>
    </citation>
    <scope>NUCLEOTIDE SEQUENCE</scope>
</reference>
<dbReference type="EMBL" id="BSEH01000612">
    <property type="protein sequence ID" value="GLJ58941.1"/>
    <property type="molecule type" value="Genomic_DNA"/>
</dbReference>
<name>A0AAD3NSL8_CRYJA</name>
<evidence type="ECO:0000256" key="1">
    <source>
        <dbReference type="SAM" id="MobiDB-lite"/>
    </source>
</evidence>
<comment type="caution">
    <text evidence="2">The sequence shown here is derived from an EMBL/GenBank/DDBJ whole genome shotgun (WGS) entry which is preliminary data.</text>
</comment>
<proteinExistence type="predicted"/>
<accession>A0AAD3NSL8</accession>
<protein>
    <submittedName>
        <fullName evidence="2">Uncharacterized protein</fullName>
    </submittedName>
</protein>
<dbReference type="Proteomes" id="UP001234787">
    <property type="component" value="Unassembled WGS sequence"/>
</dbReference>
<keyword evidence="3" id="KW-1185">Reference proteome</keyword>
<evidence type="ECO:0000313" key="3">
    <source>
        <dbReference type="Proteomes" id="UP001234787"/>
    </source>
</evidence>
<sequence length="114" mass="11932">MPGIAPCKIVGPNYPPPGPHPGMLRIESGGGLILRLGHMTVQVTRLQPPLPPAGIPGGNSRVARKRMELSINQEQEQMTSVPYYSKGEGKVPVHGVHSPISGPGDGEAGEGEEP</sequence>
<dbReference type="AlphaFoldDB" id="A0AAD3NSL8"/>
<gene>
    <name evidence="2" type="ORF">SUGI_1485500</name>
</gene>